<gene>
    <name evidence="1" type="ORF">BDY19DRAFT_559649</name>
</gene>
<reference evidence="1" key="1">
    <citation type="journal article" date="2021" name="Environ. Microbiol.">
        <title>Gene family expansions and transcriptome signatures uncover fungal adaptations to wood decay.</title>
        <authorList>
            <person name="Hage H."/>
            <person name="Miyauchi S."/>
            <person name="Viragh M."/>
            <person name="Drula E."/>
            <person name="Min B."/>
            <person name="Chaduli D."/>
            <person name="Navarro D."/>
            <person name="Favel A."/>
            <person name="Norest M."/>
            <person name="Lesage-Meessen L."/>
            <person name="Balint B."/>
            <person name="Merenyi Z."/>
            <person name="de Eugenio L."/>
            <person name="Morin E."/>
            <person name="Martinez A.T."/>
            <person name="Baldrian P."/>
            <person name="Stursova M."/>
            <person name="Martinez M.J."/>
            <person name="Novotny C."/>
            <person name="Magnuson J.K."/>
            <person name="Spatafora J.W."/>
            <person name="Maurice S."/>
            <person name="Pangilinan J."/>
            <person name="Andreopoulos W."/>
            <person name="LaButti K."/>
            <person name="Hundley H."/>
            <person name="Na H."/>
            <person name="Kuo A."/>
            <person name="Barry K."/>
            <person name="Lipzen A."/>
            <person name="Henrissat B."/>
            <person name="Riley R."/>
            <person name="Ahrendt S."/>
            <person name="Nagy L.G."/>
            <person name="Grigoriev I.V."/>
            <person name="Martin F."/>
            <person name="Rosso M.N."/>
        </authorList>
    </citation>
    <scope>NUCLEOTIDE SEQUENCE</scope>
    <source>
        <strain evidence="1">CBS 384.51</strain>
    </source>
</reference>
<comment type="caution">
    <text evidence="1">The sequence shown here is derived from an EMBL/GenBank/DDBJ whole genome shotgun (WGS) entry which is preliminary data.</text>
</comment>
<organism evidence="1 2">
    <name type="scientific">Irpex rosettiformis</name>
    <dbReference type="NCBI Taxonomy" id="378272"/>
    <lineage>
        <taxon>Eukaryota</taxon>
        <taxon>Fungi</taxon>
        <taxon>Dikarya</taxon>
        <taxon>Basidiomycota</taxon>
        <taxon>Agaricomycotina</taxon>
        <taxon>Agaricomycetes</taxon>
        <taxon>Polyporales</taxon>
        <taxon>Irpicaceae</taxon>
        <taxon>Irpex</taxon>
    </lineage>
</organism>
<dbReference type="Proteomes" id="UP001055072">
    <property type="component" value="Unassembled WGS sequence"/>
</dbReference>
<dbReference type="EMBL" id="MU274948">
    <property type="protein sequence ID" value="KAI0084034.1"/>
    <property type="molecule type" value="Genomic_DNA"/>
</dbReference>
<sequence>MLVPPQSSYIHHTPHVPKPIYTRSFSFCFCLSFLVVPLIQHTYTHLLCELGSFLPVKFSYILPSYNSDGFFFSVWLAASSFGLVLCLER</sequence>
<name>A0ACB8TQ03_9APHY</name>
<proteinExistence type="predicted"/>
<accession>A0ACB8TQ03</accession>
<protein>
    <submittedName>
        <fullName evidence="1">Uncharacterized protein</fullName>
    </submittedName>
</protein>
<evidence type="ECO:0000313" key="1">
    <source>
        <dbReference type="EMBL" id="KAI0084034.1"/>
    </source>
</evidence>
<keyword evidence="2" id="KW-1185">Reference proteome</keyword>
<evidence type="ECO:0000313" key="2">
    <source>
        <dbReference type="Proteomes" id="UP001055072"/>
    </source>
</evidence>